<proteinExistence type="predicted"/>
<dbReference type="PANTHER" id="PTHR43341">
    <property type="entry name" value="AMINO ACID PERMEASE"/>
    <property type="match status" value="1"/>
</dbReference>
<dbReference type="InterPro" id="IPR050524">
    <property type="entry name" value="APC_YAT"/>
</dbReference>
<dbReference type="Proteomes" id="UP000777438">
    <property type="component" value="Unassembled WGS sequence"/>
</dbReference>
<dbReference type="InterPro" id="IPR004762">
    <property type="entry name" value="Amino_acid_permease_fungi"/>
</dbReference>
<feature type="transmembrane region" description="Helical" evidence="9">
    <location>
        <begin position="238"/>
        <end position="258"/>
    </location>
</feature>
<comment type="subcellular location">
    <subcellularLocation>
        <location evidence="1">Cell membrane</location>
        <topology evidence="1">Multi-pass membrane protein</topology>
    </subcellularLocation>
</comment>
<evidence type="ECO:0000256" key="6">
    <source>
        <dbReference type="ARBA" id="ARBA00022989"/>
    </source>
</evidence>
<feature type="transmembrane region" description="Helical" evidence="9">
    <location>
        <begin position="127"/>
        <end position="146"/>
    </location>
</feature>
<evidence type="ECO:0000256" key="1">
    <source>
        <dbReference type="ARBA" id="ARBA00004651"/>
    </source>
</evidence>
<feature type="transmembrane region" description="Helical" evidence="9">
    <location>
        <begin position="497"/>
        <end position="519"/>
    </location>
</feature>
<feature type="region of interest" description="Disordered" evidence="8">
    <location>
        <begin position="1"/>
        <end position="32"/>
    </location>
</feature>
<comment type="caution">
    <text evidence="11">The sequence shown here is derived from an EMBL/GenBank/DDBJ whole genome shotgun (WGS) entry which is preliminary data.</text>
</comment>
<dbReference type="FunFam" id="1.20.1740.10:FF:000017">
    <property type="entry name" value="Amino acid permease"/>
    <property type="match status" value="1"/>
</dbReference>
<dbReference type="InterPro" id="IPR004841">
    <property type="entry name" value="AA-permease/SLC12A_dom"/>
</dbReference>
<keyword evidence="4 9" id="KW-0812">Transmembrane</keyword>
<feature type="domain" description="Amino acid permease/ SLC12A" evidence="10">
    <location>
        <begin position="102"/>
        <end position="564"/>
    </location>
</feature>
<dbReference type="GO" id="GO:0015171">
    <property type="term" value="F:amino acid transmembrane transporter activity"/>
    <property type="evidence" value="ECO:0007669"/>
    <property type="project" value="TreeGrafter"/>
</dbReference>
<evidence type="ECO:0000256" key="4">
    <source>
        <dbReference type="ARBA" id="ARBA00022692"/>
    </source>
</evidence>
<keyword evidence="7 9" id="KW-0472">Membrane</keyword>
<keyword evidence="12" id="KW-1185">Reference proteome</keyword>
<dbReference type="InterPro" id="IPR004840">
    <property type="entry name" value="Amino_acid_permease_CS"/>
</dbReference>
<dbReference type="PANTHER" id="PTHR43341:SF1">
    <property type="entry name" value="GENERAL AMINO-ACID PERMEASE GAP1"/>
    <property type="match status" value="1"/>
</dbReference>
<feature type="compositionally biased region" description="Basic and acidic residues" evidence="8">
    <location>
        <begin position="7"/>
        <end position="19"/>
    </location>
</feature>
<feature type="transmembrane region" description="Helical" evidence="9">
    <location>
        <begin position="539"/>
        <end position="559"/>
    </location>
</feature>
<feature type="transmembrane region" description="Helical" evidence="9">
    <location>
        <begin position="212"/>
        <end position="232"/>
    </location>
</feature>
<evidence type="ECO:0000256" key="5">
    <source>
        <dbReference type="ARBA" id="ARBA00022970"/>
    </source>
</evidence>
<dbReference type="OrthoDB" id="3900342at2759"/>
<dbReference type="EMBL" id="JAGPYM010000002">
    <property type="protein sequence ID" value="KAH6898679.1"/>
    <property type="molecule type" value="Genomic_DNA"/>
</dbReference>
<feature type="transmembrane region" description="Helical" evidence="9">
    <location>
        <begin position="426"/>
        <end position="443"/>
    </location>
</feature>
<dbReference type="AlphaFoldDB" id="A0A9P8WGV7"/>
<sequence length="605" mass="65967">MSSQPEVDLKTSKMKEESLAHGSSFSMREPEYAEEAPPRYWGRFVDGFKRDPDSSLFSNDPLGNLENGGASRLHNGAHYYDLHLANLSTAHTGLARKLKGRHLQMIAIGGSIGTGLFVASGKALATGGPASLLLAFLIVGTMLYCTCQALGELAVIFPIAGSFSSWATRFLDPSWGFAVGWNYAMQWFIILPLEVIAASVTLSYWDETLTRAIFVSIFLFIILFINMFGVKGYGEAEFIFSSIKVVAVIGFILLGIVLNCGGTPEGGYIGGKYWQDPGAFHNGFKGLCSVFVTAAFAFAGTELIGLAAAETANPRKSLPTALKQVFWRITLFYIVALTLVGLLVRYDDPKLEGGESDADAKASPFVIAIEEAGIQVLPSVMNAVILAAVLSVGNSAVFGSSRTIAALANLNQAPRILGYVDRKGRPLVAIGIAAAIGLLAFLADLPEQGAILEWLLAISGLSTIITWGSICVCHIRFRRAWASRGHSPDELPFQSQVGIIGSYVGITLNVLVLVAHFWVAVFPINNDHMTSAEIAKEFFLKWLGAPFVLGFYIGHKIYYRTSYVKLNDMDIDTGRRDFNVPILLAQEREEREGWPKWKRFYKVVC</sequence>
<accession>A0A9P8WGV7</accession>
<dbReference type="PROSITE" id="PS00218">
    <property type="entry name" value="AMINO_ACID_PERMEASE_1"/>
    <property type="match status" value="1"/>
</dbReference>
<evidence type="ECO:0000256" key="8">
    <source>
        <dbReference type="SAM" id="MobiDB-lite"/>
    </source>
</evidence>
<protein>
    <submittedName>
        <fullName evidence="11">Amino acid permease-domain-containing protein</fullName>
    </submittedName>
</protein>
<keyword evidence="5" id="KW-0029">Amino-acid transport</keyword>
<dbReference type="NCBIfam" id="TIGR00913">
    <property type="entry name" value="2A0310"/>
    <property type="match status" value="1"/>
</dbReference>
<evidence type="ECO:0000256" key="9">
    <source>
        <dbReference type="SAM" id="Phobius"/>
    </source>
</evidence>
<evidence type="ECO:0000256" key="3">
    <source>
        <dbReference type="ARBA" id="ARBA00022475"/>
    </source>
</evidence>
<evidence type="ECO:0000313" key="12">
    <source>
        <dbReference type="Proteomes" id="UP000777438"/>
    </source>
</evidence>
<reference evidence="11 12" key="1">
    <citation type="journal article" date="2021" name="Nat. Commun.">
        <title>Genetic determinants of endophytism in the Arabidopsis root mycobiome.</title>
        <authorList>
            <person name="Mesny F."/>
            <person name="Miyauchi S."/>
            <person name="Thiergart T."/>
            <person name="Pickel B."/>
            <person name="Atanasova L."/>
            <person name="Karlsson M."/>
            <person name="Huettel B."/>
            <person name="Barry K.W."/>
            <person name="Haridas S."/>
            <person name="Chen C."/>
            <person name="Bauer D."/>
            <person name="Andreopoulos W."/>
            <person name="Pangilinan J."/>
            <person name="LaButti K."/>
            <person name="Riley R."/>
            <person name="Lipzen A."/>
            <person name="Clum A."/>
            <person name="Drula E."/>
            <person name="Henrissat B."/>
            <person name="Kohler A."/>
            <person name="Grigoriev I.V."/>
            <person name="Martin F.M."/>
            <person name="Hacquard S."/>
        </authorList>
    </citation>
    <scope>NUCLEOTIDE SEQUENCE [LARGE SCALE GENOMIC DNA]</scope>
    <source>
        <strain evidence="11 12">MPI-CAGE-CH-0241</strain>
    </source>
</reference>
<feature type="transmembrane region" description="Helical" evidence="9">
    <location>
        <begin position="325"/>
        <end position="344"/>
    </location>
</feature>
<dbReference type="Gene3D" id="1.20.1740.10">
    <property type="entry name" value="Amino acid/polyamine transporter I"/>
    <property type="match status" value="1"/>
</dbReference>
<evidence type="ECO:0000313" key="11">
    <source>
        <dbReference type="EMBL" id="KAH6898679.1"/>
    </source>
</evidence>
<feature type="transmembrane region" description="Helical" evidence="9">
    <location>
        <begin position="183"/>
        <end position="205"/>
    </location>
</feature>
<dbReference type="Pfam" id="PF00324">
    <property type="entry name" value="AA_permease"/>
    <property type="match status" value="1"/>
</dbReference>
<organism evidence="11 12">
    <name type="scientific">Thelonectria olida</name>
    <dbReference type="NCBI Taxonomy" id="1576542"/>
    <lineage>
        <taxon>Eukaryota</taxon>
        <taxon>Fungi</taxon>
        <taxon>Dikarya</taxon>
        <taxon>Ascomycota</taxon>
        <taxon>Pezizomycotina</taxon>
        <taxon>Sordariomycetes</taxon>
        <taxon>Hypocreomycetidae</taxon>
        <taxon>Hypocreales</taxon>
        <taxon>Nectriaceae</taxon>
        <taxon>Thelonectria</taxon>
    </lineage>
</organism>
<evidence type="ECO:0000259" key="10">
    <source>
        <dbReference type="Pfam" id="PF00324"/>
    </source>
</evidence>
<evidence type="ECO:0000256" key="7">
    <source>
        <dbReference type="ARBA" id="ARBA00023136"/>
    </source>
</evidence>
<feature type="transmembrane region" description="Helical" evidence="9">
    <location>
        <begin position="103"/>
        <end position="121"/>
    </location>
</feature>
<feature type="transmembrane region" description="Helical" evidence="9">
    <location>
        <begin position="455"/>
        <end position="477"/>
    </location>
</feature>
<dbReference type="GO" id="GO:0005886">
    <property type="term" value="C:plasma membrane"/>
    <property type="evidence" value="ECO:0007669"/>
    <property type="project" value="UniProtKB-SubCell"/>
</dbReference>
<name>A0A9P8WGV7_9HYPO</name>
<keyword evidence="6 9" id="KW-1133">Transmembrane helix</keyword>
<keyword evidence="2" id="KW-0813">Transport</keyword>
<evidence type="ECO:0000256" key="2">
    <source>
        <dbReference type="ARBA" id="ARBA00022448"/>
    </source>
</evidence>
<keyword evidence="3" id="KW-1003">Cell membrane</keyword>
<gene>
    <name evidence="11" type="ORF">B0T10DRAFT_116573</name>
</gene>